<name>A0ABN1WH24_9PSEU</name>
<keyword evidence="11" id="KW-1185">Reference proteome</keyword>
<dbReference type="InterPro" id="IPR000522">
    <property type="entry name" value="ABC_transptr_permease_BtuC"/>
</dbReference>
<dbReference type="PANTHER" id="PTHR30472">
    <property type="entry name" value="FERRIC ENTEROBACTIN TRANSPORT SYSTEM PERMEASE PROTEIN"/>
    <property type="match status" value="1"/>
</dbReference>
<comment type="caution">
    <text evidence="10">The sequence shown here is derived from an EMBL/GenBank/DDBJ whole genome shotgun (WGS) entry which is preliminary data.</text>
</comment>
<comment type="subcellular location">
    <subcellularLocation>
        <location evidence="1">Cell membrane</location>
        <topology evidence="1">Multi-pass membrane protein</topology>
    </subcellularLocation>
</comment>
<evidence type="ECO:0000313" key="10">
    <source>
        <dbReference type="EMBL" id="GAA1246723.1"/>
    </source>
</evidence>
<proteinExistence type="inferred from homology"/>
<feature type="compositionally biased region" description="Polar residues" evidence="8">
    <location>
        <begin position="1"/>
        <end position="33"/>
    </location>
</feature>
<feature type="transmembrane region" description="Helical" evidence="9">
    <location>
        <begin position="116"/>
        <end position="134"/>
    </location>
</feature>
<keyword evidence="6 9" id="KW-1133">Transmembrane helix</keyword>
<evidence type="ECO:0000313" key="11">
    <source>
        <dbReference type="Proteomes" id="UP001500653"/>
    </source>
</evidence>
<evidence type="ECO:0000256" key="7">
    <source>
        <dbReference type="ARBA" id="ARBA00023136"/>
    </source>
</evidence>
<dbReference type="InterPro" id="IPR037294">
    <property type="entry name" value="ABC_BtuC-like"/>
</dbReference>
<feature type="transmembrane region" description="Helical" evidence="9">
    <location>
        <begin position="201"/>
        <end position="220"/>
    </location>
</feature>
<feature type="transmembrane region" description="Helical" evidence="9">
    <location>
        <begin position="246"/>
        <end position="262"/>
    </location>
</feature>
<dbReference type="SUPFAM" id="SSF81345">
    <property type="entry name" value="ABC transporter involved in vitamin B12 uptake, BtuC"/>
    <property type="match status" value="1"/>
</dbReference>
<evidence type="ECO:0000256" key="6">
    <source>
        <dbReference type="ARBA" id="ARBA00022989"/>
    </source>
</evidence>
<dbReference type="EMBL" id="BAAALN010000012">
    <property type="protein sequence ID" value="GAA1246723.1"/>
    <property type="molecule type" value="Genomic_DNA"/>
</dbReference>
<protein>
    <submittedName>
        <fullName evidence="10">Iron-enterobactin ABC transporter permease</fullName>
    </submittedName>
</protein>
<evidence type="ECO:0000256" key="5">
    <source>
        <dbReference type="ARBA" id="ARBA00022692"/>
    </source>
</evidence>
<keyword evidence="3" id="KW-0813">Transport</keyword>
<comment type="similarity">
    <text evidence="2">Belongs to the binding-protein-dependent transport system permease family. FecCD subfamily.</text>
</comment>
<feature type="transmembrane region" description="Helical" evidence="9">
    <location>
        <begin position="146"/>
        <end position="165"/>
    </location>
</feature>
<reference evidence="10 11" key="1">
    <citation type="journal article" date="2019" name="Int. J. Syst. Evol. Microbiol.">
        <title>The Global Catalogue of Microorganisms (GCM) 10K type strain sequencing project: providing services to taxonomists for standard genome sequencing and annotation.</title>
        <authorList>
            <consortium name="The Broad Institute Genomics Platform"/>
            <consortium name="The Broad Institute Genome Sequencing Center for Infectious Disease"/>
            <person name="Wu L."/>
            <person name="Ma J."/>
        </authorList>
    </citation>
    <scope>NUCLEOTIDE SEQUENCE [LARGE SCALE GENOMIC DNA]</scope>
    <source>
        <strain evidence="10 11">JCM 13023</strain>
    </source>
</reference>
<feature type="transmembrane region" description="Helical" evidence="9">
    <location>
        <begin position="290"/>
        <end position="316"/>
    </location>
</feature>
<dbReference type="Gene3D" id="1.10.3470.10">
    <property type="entry name" value="ABC transporter involved in vitamin B12 uptake, BtuC"/>
    <property type="match status" value="1"/>
</dbReference>
<feature type="transmembrane region" description="Helical" evidence="9">
    <location>
        <begin position="356"/>
        <end position="377"/>
    </location>
</feature>
<evidence type="ECO:0000256" key="9">
    <source>
        <dbReference type="SAM" id="Phobius"/>
    </source>
</evidence>
<dbReference type="Proteomes" id="UP001500653">
    <property type="component" value="Unassembled WGS sequence"/>
</dbReference>
<keyword evidence="4" id="KW-1003">Cell membrane</keyword>
<sequence length="383" mass="39480">MTDTQQPDTQNPGTQKPGTQKPGTQNPGTQNPDTYDVRETPVSGRTSTVRVPVGDRAWFVQRRTITLVLGCAAAMLGLGFVGLSYGTSWATPGEVFGALTGLEPSVVIAEWRAPRVVAGILFGAALGVAGAIFQNLTRNPMGSPDIIGLDAGAYTGALLVMTVFAGASMTVAFGSVVGGLVTAALVYSLSRSNGLSGMRLVVIGIAVNAMITALNNWLVLRAELEVAMAAVGWNSGSLNGIDWDDLILPFAVLSVLLTVAALRSQTLHQSALGDAIAVSTGVPLERQRMLMVLVGVGCTATVTAVAGPVAFIALAAPQIGRRLAKAPGIPLLPAALTGAVLLQLADLIAQMLLAPVSLPVGVVTTAIGGGYLIWLLAQEVRRR</sequence>
<accession>A0ABN1WH24</accession>
<feature type="region of interest" description="Disordered" evidence="8">
    <location>
        <begin position="1"/>
        <end position="47"/>
    </location>
</feature>
<evidence type="ECO:0000256" key="4">
    <source>
        <dbReference type="ARBA" id="ARBA00022475"/>
    </source>
</evidence>
<organism evidence="10 11">
    <name type="scientific">Prauserella halophila</name>
    <dbReference type="NCBI Taxonomy" id="185641"/>
    <lineage>
        <taxon>Bacteria</taxon>
        <taxon>Bacillati</taxon>
        <taxon>Actinomycetota</taxon>
        <taxon>Actinomycetes</taxon>
        <taxon>Pseudonocardiales</taxon>
        <taxon>Pseudonocardiaceae</taxon>
        <taxon>Prauserella</taxon>
    </lineage>
</organism>
<keyword evidence="5 9" id="KW-0812">Transmembrane</keyword>
<keyword evidence="7 9" id="KW-0472">Membrane</keyword>
<feature type="transmembrane region" description="Helical" evidence="9">
    <location>
        <begin position="65"/>
        <end position="85"/>
    </location>
</feature>
<dbReference type="PANTHER" id="PTHR30472:SF24">
    <property type="entry name" value="FERRIC ENTEROBACTIN TRANSPORT SYSTEM PERMEASE PROTEIN FEPG"/>
    <property type="match status" value="1"/>
</dbReference>
<dbReference type="CDD" id="cd06550">
    <property type="entry name" value="TM_ABC_iron-siderophores_like"/>
    <property type="match status" value="1"/>
</dbReference>
<evidence type="ECO:0000256" key="8">
    <source>
        <dbReference type="SAM" id="MobiDB-lite"/>
    </source>
</evidence>
<evidence type="ECO:0000256" key="2">
    <source>
        <dbReference type="ARBA" id="ARBA00007935"/>
    </source>
</evidence>
<dbReference type="Pfam" id="PF01032">
    <property type="entry name" value="FecCD"/>
    <property type="match status" value="1"/>
</dbReference>
<gene>
    <name evidence="10" type="primary">fepG</name>
    <name evidence="10" type="ORF">GCM10009676_36170</name>
</gene>
<evidence type="ECO:0000256" key="3">
    <source>
        <dbReference type="ARBA" id="ARBA00022448"/>
    </source>
</evidence>
<feature type="transmembrane region" description="Helical" evidence="9">
    <location>
        <begin position="171"/>
        <end position="189"/>
    </location>
</feature>
<evidence type="ECO:0000256" key="1">
    <source>
        <dbReference type="ARBA" id="ARBA00004651"/>
    </source>
</evidence>